<dbReference type="InterPro" id="IPR008915">
    <property type="entry name" value="Peptidase_M50"/>
</dbReference>
<accession>A0A0M4DHZ4</accession>
<feature type="transmembrane region" description="Helical" evidence="13">
    <location>
        <begin position="88"/>
        <end position="111"/>
    </location>
</feature>
<feature type="transmembrane region" description="Helical" evidence="13">
    <location>
        <begin position="171"/>
        <end position="191"/>
    </location>
</feature>
<reference evidence="15 16" key="1">
    <citation type="submission" date="2015-07" db="EMBL/GenBank/DDBJ databases">
        <title>Isolation and Genomic Characterization of a Novel Halophilic Metal-Reducing Deltaproteobacterium from the Deep Subsurface.</title>
        <authorList>
            <person name="Badalamenti J.P."/>
            <person name="Summers Z.M."/>
            <person name="Gralnick J.A."/>
            <person name="Bond D.R."/>
        </authorList>
    </citation>
    <scope>NUCLEOTIDE SEQUENCE [LARGE SCALE GENOMIC DNA]</scope>
    <source>
        <strain evidence="15 16">WTL</strain>
    </source>
</reference>
<name>A0A0M4DHZ4_9BACT</name>
<dbReference type="KEGG" id="des:DSOUD_1704"/>
<dbReference type="InterPro" id="IPR052348">
    <property type="entry name" value="Metallopeptidase_M50B"/>
</dbReference>
<keyword evidence="5" id="KW-0645">Protease</keyword>
<dbReference type="Proteomes" id="UP000057158">
    <property type="component" value="Chromosome"/>
</dbReference>
<proteinExistence type="inferred from homology"/>
<evidence type="ECO:0000256" key="5">
    <source>
        <dbReference type="ARBA" id="ARBA00022670"/>
    </source>
</evidence>
<dbReference type="PANTHER" id="PTHR35864">
    <property type="entry name" value="ZINC METALLOPROTEASE MJ0611-RELATED"/>
    <property type="match status" value="1"/>
</dbReference>
<keyword evidence="16" id="KW-1185">Reference proteome</keyword>
<dbReference type="OrthoDB" id="9800627at2"/>
<dbReference type="GO" id="GO:0006508">
    <property type="term" value="P:proteolysis"/>
    <property type="evidence" value="ECO:0007669"/>
    <property type="project" value="UniProtKB-KW"/>
</dbReference>
<feature type="transmembrane region" description="Helical" evidence="13">
    <location>
        <begin position="131"/>
        <end position="151"/>
    </location>
</feature>
<evidence type="ECO:0000259" key="14">
    <source>
        <dbReference type="Pfam" id="PF02163"/>
    </source>
</evidence>
<comment type="subcellular location">
    <subcellularLocation>
        <location evidence="2">Cell membrane</location>
        <topology evidence="2">Multi-pass membrane protein</topology>
    </subcellularLocation>
</comment>
<dbReference type="GO" id="GO:0005886">
    <property type="term" value="C:plasma membrane"/>
    <property type="evidence" value="ECO:0007669"/>
    <property type="project" value="UniProtKB-SubCell"/>
</dbReference>
<organism evidence="15 16">
    <name type="scientific">Desulfuromonas soudanensis</name>
    <dbReference type="NCBI Taxonomy" id="1603606"/>
    <lineage>
        <taxon>Bacteria</taxon>
        <taxon>Pseudomonadati</taxon>
        <taxon>Thermodesulfobacteriota</taxon>
        <taxon>Desulfuromonadia</taxon>
        <taxon>Desulfuromonadales</taxon>
        <taxon>Desulfuromonadaceae</taxon>
        <taxon>Desulfuromonas</taxon>
    </lineage>
</organism>
<comment type="cofactor">
    <cofactor evidence="1">
        <name>Zn(2+)</name>
        <dbReference type="ChEBI" id="CHEBI:29105"/>
    </cofactor>
</comment>
<evidence type="ECO:0000256" key="3">
    <source>
        <dbReference type="ARBA" id="ARBA00007931"/>
    </source>
</evidence>
<gene>
    <name evidence="15" type="ORF">DSOUD_1704</name>
</gene>
<keyword evidence="9" id="KW-0862">Zinc</keyword>
<comment type="similarity">
    <text evidence="3">Belongs to the peptidase M50B family.</text>
</comment>
<evidence type="ECO:0000256" key="2">
    <source>
        <dbReference type="ARBA" id="ARBA00004651"/>
    </source>
</evidence>
<dbReference type="Pfam" id="PF02163">
    <property type="entry name" value="Peptidase_M50"/>
    <property type="match status" value="1"/>
</dbReference>
<dbReference type="PANTHER" id="PTHR35864:SF1">
    <property type="entry name" value="ZINC METALLOPROTEASE YWHC-RELATED"/>
    <property type="match status" value="1"/>
</dbReference>
<evidence type="ECO:0000256" key="6">
    <source>
        <dbReference type="ARBA" id="ARBA00022692"/>
    </source>
</evidence>
<evidence type="ECO:0000256" key="12">
    <source>
        <dbReference type="ARBA" id="ARBA00023136"/>
    </source>
</evidence>
<keyword evidence="7" id="KW-0479">Metal-binding</keyword>
<evidence type="ECO:0000256" key="13">
    <source>
        <dbReference type="SAM" id="Phobius"/>
    </source>
</evidence>
<evidence type="ECO:0000256" key="9">
    <source>
        <dbReference type="ARBA" id="ARBA00022833"/>
    </source>
</evidence>
<evidence type="ECO:0000256" key="1">
    <source>
        <dbReference type="ARBA" id="ARBA00001947"/>
    </source>
</evidence>
<dbReference type="AlphaFoldDB" id="A0A0M4DHZ4"/>
<keyword evidence="4" id="KW-1003">Cell membrane</keyword>
<evidence type="ECO:0000256" key="4">
    <source>
        <dbReference type="ARBA" id="ARBA00022475"/>
    </source>
</evidence>
<protein>
    <submittedName>
        <fullName evidence="15">Putative Zn-dependent peptidase</fullName>
    </submittedName>
</protein>
<evidence type="ECO:0000256" key="8">
    <source>
        <dbReference type="ARBA" id="ARBA00022801"/>
    </source>
</evidence>
<sequence length="228" mass="24870">MESILAKISVMLVPALLAVTLHEVAHGYTAERLGDPTARLLGRLTLNPLKHLDPIGTIALLFFGFGWARPVPVNFANLRRPRLHMVWVALAGPLTNLGLAVISALLLRVLAQIPDGVLQDGGMASRMFEPVKLMAGFSLYINIILAVFNLVPIPPLDGGRVMTGILPPRQAAMLARLEPFGFMIVILLIFFTDLWRIVLSPAISLMVGILAGPQTYLVDRAIQFLLAR</sequence>
<feature type="domain" description="Peptidase M50" evidence="14">
    <location>
        <begin position="16"/>
        <end position="189"/>
    </location>
</feature>
<keyword evidence="10 13" id="KW-1133">Transmembrane helix</keyword>
<evidence type="ECO:0000313" key="16">
    <source>
        <dbReference type="Proteomes" id="UP000057158"/>
    </source>
</evidence>
<feature type="transmembrane region" description="Helical" evidence="13">
    <location>
        <begin position="197"/>
        <end position="218"/>
    </location>
</feature>
<dbReference type="InterPro" id="IPR044537">
    <property type="entry name" value="Rip2-like"/>
</dbReference>
<keyword evidence="8" id="KW-0378">Hydrolase</keyword>
<evidence type="ECO:0000256" key="7">
    <source>
        <dbReference type="ARBA" id="ARBA00022723"/>
    </source>
</evidence>
<keyword evidence="11" id="KW-0482">Metalloprotease</keyword>
<dbReference type="STRING" id="1603606.DSOUD_1704"/>
<dbReference type="PATRIC" id="fig|1603606.3.peg.1855"/>
<keyword evidence="6 13" id="KW-0812">Transmembrane</keyword>
<dbReference type="GO" id="GO:0046872">
    <property type="term" value="F:metal ion binding"/>
    <property type="evidence" value="ECO:0007669"/>
    <property type="project" value="UniProtKB-KW"/>
</dbReference>
<dbReference type="EMBL" id="CP010802">
    <property type="protein sequence ID" value="ALC16482.1"/>
    <property type="molecule type" value="Genomic_DNA"/>
</dbReference>
<evidence type="ECO:0000256" key="11">
    <source>
        <dbReference type="ARBA" id="ARBA00023049"/>
    </source>
</evidence>
<dbReference type="RefSeq" id="WP_053550579.1">
    <property type="nucleotide sequence ID" value="NZ_CP010802.1"/>
</dbReference>
<keyword evidence="12 13" id="KW-0472">Membrane</keyword>
<evidence type="ECO:0000313" key="15">
    <source>
        <dbReference type="EMBL" id="ALC16482.1"/>
    </source>
</evidence>
<dbReference type="CDD" id="cd06158">
    <property type="entry name" value="S2P-M50_like_1"/>
    <property type="match status" value="1"/>
</dbReference>
<dbReference type="GO" id="GO:0008237">
    <property type="term" value="F:metallopeptidase activity"/>
    <property type="evidence" value="ECO:0007669"/>
    <property type="project" value="UniProtKB-KW"/>
</dbReference>
<evidence type="ECO:0000256" key="10">
    <source>
        <dbReference type="ARBA" id="ARBA00022989"/>
    </source>
</evidence>
<feature type="transmembrane region" description="Helical" evidence="13">
    <location>
        <begin position="51"/>
        <end position="68"/>
    </location>
</feature>